<dbReference type="Proteomes" id="UP000679335">
    <property type="component" value="Chromosome"/>
</dbReference>
<protein>
    <submittedName>
        <fullName evidence="9">MFS transporter</fullName>
    </submittedName>
</protein>
<feature type="transmembrane region" description="Helical" evidence="7">
    <location>
        <begin position="27"/>
        <end position="46"/>
    </location>
</feature>
<dbReference type="PROSITE" id="PS50850">
    <property type="entry name" value="MFS"/>
    <property type="match status" value="1"/>
</dbReference>
<keyword evidence="6 7" id="KW-0472">Membrane</keyword>
<proteinExistence type="predicted"/>
<feature type="transmembrane region" description="Helical" evidence="7">
    <location>
        <begin position="204"/>
        <end position="229"/>
    </location>
</feature>
<dbReference type="InterPro" id="IPR011701">
    <property type="entry name" value="MFS"/>
</dbReference>
<keyword evidence="5 7" id="KW-1133">Transmembrane helix</keyword>
<dbReference type="PANTHER" id="PTHR23517:SF3">
    <property type="entry name" value="INTEGRAL MEMBRANE TRANSPORT PROTEIN"/>
    <property type="match status" value="1"/>
</dbReference>
<name>A0ABX8GJ04_9CELL</name>
<evidence type="ECO:0000259" key="8">
    <source>
        <dbReference type="PROSITE" id="PS50850"/>
    </source>
</evidence>
<reference evidence="9 10" key="1">
    <citation type="submission" date="2021-05" db="EMBL/GenBank/DDBJ databases">
        <title>Novel species in genus Cellulomonas.</title>
        <authorList>
            <person name="Zhang G."/>
        </authorList>
    </citation>
    <scope>NUCLEOTIDE SEQUENCE [LARGE SCALE GENOMIC DNA]</scope>
    <source>
        <strain evidence="10">zg-ZUI157</strain>
    </source>
</reference>
<dbReference type="RefSeq" id="WP_208196742.1">
    <property type="nucleotide sequence ID" value="NZ_CP076023.1"/>
</dbReference>
<evidence type="ECO:0000256" key="7">
    <source>
        <dbReference type="SAM" id="Phobius"/>
    </source>
</evidence>
<keyword evidence="2" id="KW-0813">Transport</keyword>
<dbReference type="InterPro" id="IPR036259">
    <property type="entry name" value="MFS_trans_sf"/>
</dbReference>
<organism evidence="9 10">
    <name type="scientific">Cellulomonas dongxiuzhuiae</name>
    <dbReference type="NCBI Taxonomy" id="2819979"/>
    <lineage>
        <taxon>Bacteria</taxon>
        <taxon>Bacillati</taxon>
        <taxon>Actinomycetota</taxon>
        <taxon>Actinomycetes</taxon>
        <taxon>Micrococcales</taxon>
        <taxon>Cellulomonadaceae</taxon>
        <taxon>Cellulomonas</taxon>
    </lineage>
</organism>
<keyword evidence="4 7" id="KW-0812">Transmembrane</keyword>
<feature type="transmembrane region" description="Helical" evidence="7">
    <location>
        <begin position="85"/>
        <end position="109"/>
    </location>
</feature>
<keyword evidence="3" id="KW-1003">Cell membrane</keyword>
<feature type="transmembrane region" description="Helical" evidence="7">
    <location>
        <begin position="241"/>
        <end position="263"/>
    </location>
</feature>
<dbReference type="Gene3D" id="1.20.1250.20">
    <property type="entry name" value="MFS general substrate transporter like domains"/>
    <property type="match status" value="2"/>
</dbReference>
<feature type="transmembrane region" description="Helical" evidence="7">
    <location>
        <begin position="270"/>
        <end position="288"/>
    </location>
</feature>
<dbReference type="EMBL" id="CP076023">
    <property type="protein sequence ID" value="QWC16178.1"/>
    <property type="molecule type" value="Genomic_DNA"/>
</dbReference>
<evidence type="ECO:0000256" key="6">
    <source>
        <dbReference type="ARBA" id="ARBA00023136"/>
    </source>
</evidence>
<evidence type="ECO:0000256" key="1">
    <source>
        <dbReference type="ARBA" id="ARBA00004651"/>
    </source>
</evidence>
<dbReference type="PANTHER" id="PTHR23517">
    <property type="entry name" value="RESISTANCE PROTEIN MDTM, PUTATIVE-RELATED-RELATED"/>
    <property type="match status" value="1"/>
</dbReference>
<evidence type="ECO:0000256" key="4">
    <source>
        <dbReference type="ARBA" id="ARBA00022692"/>
    </source>
</evidence>
<keyword evidence="10" id="KW-1185">Reference proteome</keyword>
<feature type="transmembrane region" description="Helical" evidence="7">
    <location>
        <begin position="330"/>
        <end position="351"/>
    </location>
</feature>
<comment type="subcellular location">
    <subcellularLocation>
        <location evidence="1">Cell membrane</location>
        <topology evidence="1">Multi-pass membrane protein</topology>
    </subcellularLocation>
</comment>
<dbReference type="Pfam" id="PF07690">
    <property type="entry name" value="MFS_1"/>
    <property type="match status" value="2"/>
</dbReference>
<sequence length="390" mass="39158">MVTLFTITGIGFMRTPLLPGMGADLELSASSIGFITAVFALGRVLTNVPAGRLADSRPVAQLVGLAAAVMAIGALGVALTASYPVLLVCVALMGVSSALMSTTAMTTLTRRAAPGRRGAAMALYSTSLMTGQMIGPALAGLAAGALSWRATHSISAALALLLGVTVALVAWKVAGPLVARPGAPGARRTSDVDATRPDMTKVELAVVSGVAFAVFFGMGALPFTLLPLFAEDELGLSVELIGLGVGLGGLTRIVGANVCGFIADRVSRKAALVPSMALLGVSALVVALPLTVPLWFVVTAVFSLASSGVAIAGTVIGDRSRPGALGRRMGVYRATGDLGLFVGPLVGTVVYEHVGRSAAAVVVGVFLLVATAVATAALRESRPAAESVAA</sequence>
<feature type="transmembrane region" description="Helical" evidence="7">
    <location>
        <begin position="121"/>
        <end position="146"/>
    </location>
</feature>
<feature type="transmembrane region" description="Helical" evidence="7">
    <location>
        <begin position="357"/>
        <end position="378"/>
    </location>
</feature>
<accession>A0ABX8GJ04</accession>
<feature type="transmembrane region" description="Helical" evidence="7">
    <location>
        <begin position="294"/>
        <end position="318"/>
    </location>
</feature>
<dbReference type="InterPro" id="IPR050171">
    <property type="entry name" value="MFS_Transporters"/>
</dbReference>
<evidence type="ECO:0000313" key="10">
    <source>
        <dbReference type="Proteomes" id="UP000679335"/>
    </source>
</evidence>
<feature type="transmembrane region" description="Helical" evidence="7">
    <location>
        <begin position="152"/>
        <end position="171"/>
    </location>
</feature>
<evidence type="ECO:0000256" key="5">
    <source>
        <dbReference type="ARBA" id="ARBA00022989"/>
    </source>
</evidence>
<feature type="domain" description="Major facilitator superfamily (MFS) profile" evidence="8">
    <location>
        <begin position="1"/>
        <end position="382"/>
    </location>
</feature>
<dbReference type="InterPro" id="IPR020846">
    <property type="entry name" value="MFS_dom"/>
</dbReference>
<gene>
    <name evidence="9" type="ORF">KKR89_00375</name>
</gene>
<evidence type="ECO:0000313" key="9">
    <source>
        <dbReference type="EMBL" id="QWC16178.1"/>
    </source>
</evidence>
<dbReference type="SUPFAM" id="SSF103473">
    <property type="entry name" value="MFS general substrate transporter"/>
    <property type="match status" value="1"/>
</dbReference>
<feature type="transmembrane region" description="Helical" evidence="7">
    <location>
        <begin position="58"/>
        <end position="79"/>
    </location>
</feature>
<evidence type="ECO:0000256" key="3">
    <source>
        <dbReference type="ARBA" id="ARBA00022475"/>
    </source>
</evidence>
<evidence type="ECO:0000256" key="2">
    <source>
        <dbReference type="ARBA" id="ARBA00022448"/>
    </source>
</evidence>